<sequence length="216" mass="26426">MKKFGEKDKLQLIYNFKKDPFGESKYFSDSWGTFEIYVKNKDLCRVTMYGETRKYEWNLVYITEWLVYNLEYIIGYDPFPLFQSDKNLNDMLEIACNKEWEDDLEFDLWYGALHTWTRRHAWVSESGGSLISNVSFYRRGNKIEITWNNEEEGDLRIKYEYKKGTENIERKYFIEVICEFLANITEDLYQKDKNNKTFKELKEKFNFWLRCKENNW</sequence>
<evidence type="ECO:0000313" key="2">
    <source>
        <dbReference type="Proteomes" id="UP000000845"/>
    </source>
</evidence>
<dbReference type="Proteomes" id="UP000000845">
    <property type="component" value="Chromosome"/>
</dbReference>
<accession>D1AG34</accession>
<protein>
    <submittedName>
        <fullName evidence="1">Uncharacterized protein</fullName>
    </submittedName>
</protein>
<dbReference type="AlphaFoldDB" id="D1AG34"/>
<keyword evidence="2" id="KW-1185">Reference proteome</keyword>
<dbReference type="HOGENOM" id="CLU_1276870_0_0_0"/>
<organism evidence="1 2">
    <name type="scientific">Sebaldella termitidis (strain ATCC 33386 / NCTC 11300)</name>
    <dbReference type="NCBI Taxonomy" id="526218"/>
    <lineage>
        <taxon>Bacteria</taxon>
        <taxon>Fusobacteriati</taxon>
        <taxon>Fusobacteriota</taxon>
        <taxon>Fusobacteriia</taxon>
        <taxon>Fusobacteriales</taxon>
        <taxon>Leptotrichiaceae</taxon>
        <taxon>Sebaldella</taxon>
    </lineage>
</organism>
<evidence type="ECO:0000313" key="1">
    <source>
        <dbReference type="EMBL" id="ACZ10660.1"/>
    </source>
</evidence>
<dbReference type="RefSeq" id="WP_012863240.1">
    <property type="nucleotide sequence ID" value="NC_013517.1"/>
</dbReference>
<dbReference type="KEGG" id="str:Sterm_3826"/>
<proteinExistence type="predicted"/>
<dbReference type="eggNOG" id="COG2856">
    <property type="taxonomic scope" value="Bacteria"/>
</dbReference>
<name>D1AG34_SEBTE</name>
<dbReference type="STRING" id="526218.Sterm_3826"/>
<gene>
    <name evidence="1" type="ordered locus">Sterm_3826</name>
</gene>
<reference evidence="1 2" key="2">
    <citation type="journal article" date="2010" name="Stand. Genomic Sci.">
        <title>Complete genome sequence of Sebaldella termitidis type strain (NCTC 11300).</title>
        <authorList>
            <person name="Harmon-Smith M."/>
            <person name="Celia L."/>
            <person name="Chertkov O."/>
            <person name="Lapidus A."/>
            <person name="Copeland A."/>
            <person name="Glavina Del Rio T."/>
            <person name="Nolan M."/>
            <person name="Lucas S."/>
            <person name="Tice H."/>
            <person name="Cheng J.F."/>
            <person name="Han C."/>
            <person name="Detter J.C."/>
            <person name="Bruce D."/>
            <person name="Goodwin L."/>
            <person name="Pitluck S."/>
            <person name="Pati A."/>
            <person name="Liolios K."/>
            <person name="Ivanova N."/>
            <person name="Mavromatis K."/>
            <person name="Mikhailova N."/>
            <person name="Chen A."/>
            <person name="Palaniappan K."/>
            <person name="Land M."/>
            <person name="Hauser L."/>
            <person name="Chang Y.J."/>
            <person name="Jeffries C.D."/>
            <person name="Brettin T."/>
            <person name="Goker M."/>
            <person name="Beck B."/>
            <person name="Bristow J."/>
            <person name="Eisen J.A."/>
            <person name="Markowitz V."/>
            <person name="Hugenholtz P."/>
            <person name="Kyrpides N.C."/>
            <person name="Klenk H.P."/>
            <person name="Chen F."/>
        </authorList>
    </citation>
    <scope>NUCLEOTIDE SEQUENCE [LARGE SCALE GENOMIC DNA]</scope>
    <source>
        <strain evidence="2">ATCC 33386 / NCTC 11300</strain>
    </source>
</reference>
<dbReference type="EMBL" id="CP001739">
    <property type="protein sequence ID" value="ACZ10660.1"/>
    <property type="molecule type" value="Genomic_DNA"/>
</dbReference>
<reference evidence="2" key="1">
    <citation type="submission" date="2009-09" db="EMBL/GenBank/DDBJ databases">
        <title>The complete chromosome of Sebaldella termitidis ATCC 33386.</title>
        <authorList>
            <consortium name="US DOE Joint Genome Institute (JGI-PGF)"/>
            <person name="Lucas S."/>
            <person name="Copeland A."/>
            <person name="Lapidus A."/>
            <person name="Glavina del Rio T."/>
            <person name="Dalin E."/>
            <person name="Tice H."/>
            <person name="Bruce D."/>
            <person name="Goodwin L."/>
            <person name="Pitluck S."/>
            <person name="Kyrpides N."/>
            <person name="Mavromatis K."/>
            <person name="Ivanova N."/>
            <person name="Mikhailova N."/>
            <person name="Sims D."/>
            <person name="Meincke L."/>
            <person name="Brettin T."/>
            <person name="Detter J.C."/>
            <person name="Han C."/>
            <person name="Larimer F."/>
            <person name="Land M."/>
            <person name="Hauser L."/>
            <person name="Markowitz V."/>
            <person name="Cheng J.F."/>
            <person name="Hugenholtz P."/>
            <person name="Woyke T."/>
            <person name="Wu D."/>
            <person name="Eisen J.A."/>
        </authorList>
    </citation>
    <scope>NUCLEOTIDE SEQUENCE [LARGE SCALE GENOMIC DNA]</scope>
    <source>
        <strain evidence="2">ATCC 33386 / NCTC 11300</strain>
    </source>
</reference>